<accession>A0ABD1XR38</accession>
<reference evidence="1 2" key="1">
    <citation type="submission" date="2024-09" db="EMBL/GenBank/DDBJ databases">
        <title>Chromosome-scale assembly of Riccia fluitans.</title>
        <authorList>
            <person name="Paukszto L."/>
            <person name="Sawicki J."/>
            <person name="Karawczyk K."/>
            <person name="Piernik-Szablinska J."/>
            <person name="Szczecinska M."/>
            <person name="Mazdziarz M."/>
        </authorList>
    </citation>
    <scope>NUCLEOTIDE SEQUENCE [LARGE SCALE GENOMIC DNA]</scope>
    <source>
        <strain evidence="1">Rf_01</strain>
        <tissue evidence="1">Aerial parts of the thallus</tissue>
    </source>
</reference>
<comment type="caution">
    <text evidence="1">The sequence shown here is derived from an EMBL/GenBank/DDBJ whole genome shotgun (WGS) entry which is preliminary data.</text>
</comment>
<gene>
    <name evidence="1" type="ORF">R1flu_023112</name>
</gene>
<evidence type="ECO:0000313" key="2">
    <source>
        <dbReference type="Proteomes" id="UP001605036"/>
    </source>
</evidence>
<keyword evidence="2" id="KW-1185">Reference proteome</keyword>
<dbReference type="AlphaFoldDB" id="A0ABD1XR38"/>
<evidence type="ECO:0000313" key="1">
    <source>
        <dbReference type="EMBL" id="KAL2611420.1"/>
    </source>
</evidence>
<name>A0ABD1XR38_9MARC</name>
<dbReference type="Proteomes" id="UP001605036">
    <property type="component" value="Unassembled WGS sequence"/>
</dbReference>
<proteinExistence type="predicted"/>
<organism evidence="1 2">
    <name type="scientific">Riccia fluitans</name>
    <dbReference type="NCBI Taxonomy" id="41844"/>
    <lineage>
        <taxon>Eukaryota</taxon>
        <taxon>Viridiplantae</taxon>
        <taxon>Streptophyta</taxon>
        <taxon>Embryophyta</taxon>
        <taxon>Marchantiophyta</taxon>
        <taxon>Marchantiopsida</taxon>
        <taxon>Marchantiidae</taxon>
        <taxon>Marchantiales</taxon>
        <taxon>Ricciaceae</taxon>
        <taxon>Riccia</taxon>
    </lineage>
</organism>
<protein>
    <submittedName>
        <fullName evidence="1">Uncharacterized protein</fullName>
    </submittedName>
</protein>
<dbReference type="EMBL" id="JBHFFA010000007">
    <property type="protein sequence ID" value="KAL2611420.1"/>
    <property type="molecule type" value="Genomic_DNA"/>
</dbReference>
<sequence length="113" mass="12683">MVFLTYEISKATKGIGLAISCAPSAASQFHSDKNKKNDTRLRERLNYVLTHKSENQNEDYLCTSAGDVIHEREQVESGGELRGHEREVVGMRRVAGVACARMQRETTTGTRQR</sequence>